<evidence type="ECO:0000313" key="6">
    <source>
        <dbReference type="Proteomes" id="UP000050794"/>
    </source>
</evidence>
<evidence type="ECO:0000256" key="1">
    <source>
        <dbReference type="ARBA" id="ARBA00022737"/>
    </source>
</evidence>
<proteinExistence type="predicted"/>
<dbReference type="InterPro" id="IPR002486">
    <property type="entry name" value="Col_cuticle_N"/>
</dbReference>
<protein>
    <submittedName>
        <fullName evidence="7">Col_cuticle_N domain-containing protein</fullName>
    </submittedName>
</protein>
<evidence type="ECO:0000259" key="4">
    <source>
        <dbReference type="SMART" id="SM01088"/>
    </source>
</evidence>
<dbReference type="Proteomes" id="UP000050794">
    <property type="component" value="Unassembled WGS sequence"/>
</dbReference>
<evidence type="ECO:0000256" key="3">
    <source>
        <dbReference type="SAM" id="Phobius"/>
    </source>
</evidence>
<keyword evidence="1" id="KW-0677">Repeat</keyword>
<name>A0A183V924_TOXCA</name>
<dbReference type="SMART" id="SM01088">
    <property type="entry name" value="Col_cuticle_N"/>
    <property type="match status" value="1"/>
</dbReference>
<dbReference type="EMBL" id="UYWY01024274">
    <property type="protein sequence ID" value="VDM48565.1"/>
    <property type="molecule type" value="Genomic_DNA"/>
</dbReference>
<feature type="compositionally biased region" description="Basic and acidic residues" evidence="2">
    <location>
        <begin position="242"/>
        <end position="252"/>
    </location>
</feature>
<keyword evidence="6" id="KW-1185">Reference proteome</keyword>
<accession>A0A183V924</accession>
<evidence type="ECO:0000313" key="7">
    <source>
        <dbReference type="WBParaSite" id="TCNE_0001724501-mRNA-1"/>
    </source>
</evidence>
<dbReference type="Gene3D" id="1.20.5.320">
    <property type="entry name" value="6-Phosphogluconate Dehydrogenase, domain 3"/>
    <property type="match status" value="1"/>
</dbReference>
<feature type="compositionally biased region" description="Pro residues" evidence="2">
    <location>
        <begin position="206"/>
        <end position="221"/>
    </location>
</feature>
<keyword evidence="3" id="KW-0812">Transmembrane</keyword>
<dbReference type="AlphaFoldDB" id="A0A183V924"/>
<organism evidence="6 7">
    <name type="scientific">Toxocara canis</name>
    <name type="common">Canine roundworm</name>
    <dbReference type="NCBI Taxonomy" id="6265"/>
    <lineage>
        <taxon>Eukaryota</taxon>
        <taxon>Metazoa</taxon>
        <taxon>Ecdysozoa</taxon>
        <taxon>Nematoda</taxon>
        <taxon>Chromadorea</taxon>
        <taxon>Rhabditida</taxon>
        <taxon>Spirurina</taxon>
        <taxon>Ascaridomorpha</taxon>
        <taxon>Ascaridoidea</taxon>
        <taxon>Toxocaridae</taxon>
        <taxon>Toxocara</taxon>
    </lineage>
</organism>
<dbReference type="PANTHER" id="PTHR24637">
    <property type="entry name" value="COLLAGEN"/>
    <property type="match status" value="1"/>
</dbReference>
<evidence type="ECO:0000256" key="2">
    <source>
        <dbReference type="SAM" id="MobiDB-lite"/>
    </source>
</evidence>
<reference evidence="5 6" key="2">
    <citation type="submission" date="2018-11" db="EMBL/GenBank/DDBJ databases">
        <authorList>
            <consortium name="Pathogen Informatics"/>
        </authorList>
    </citation>
    <scope>NUCLEOTIDE SEQUENCE [LARGE SCALE GENOMIC DNA]</scope>
</reference>
<keyword evidence="3" id="KW-0472">Membrane</keyword>
<dbReference type="InterPro" id="IPR008160">
    <property type="entry name" value="Collagen"/>
</dbReference>
<feature type="transmembrane region" description="Helical" evidence="3">
    <location>
        <begin position="67"/>
        <end position="92"/>
    </location>
</feature>
<keyword evidence="3" id="KW-1133">Transmembrane helix</keyword>
<dbReference type="PANTHER" id="PTHR24637:SF236">
    <property type="entry name" value="NEMATODE CUTICLE COLLAGEN N-TERMINAL DOMAIN-CONTAINING PROTEIN"/>
    <property type="match status" value="1"/>
</dbReference>
<sequence length="263" mass="27888">MKSHFSTNDEPKNYLEAFEALRLELQGTVKHLKRSSNDYNYLLNTRSMRYDIEQDSREFAIVMAAKMFVVGASVTCALAISASLIAAVMMVVEINRIYDGIMYDLEEFNDLAKDAWNGMITIQGNALPRTDRAFNSLFVRTKRVTESLCMCASPPPYCPPGPAGPPGDPGFDGEDGPVGLPGNDGITFTIIELLPNGCALCEAGPSGPPGPVGPPGPPGPVGRPGSPGMPGVDGQPGAMGRAGDEGPIDDKLSYVGNVPVELN</sequence>
<evidence type="ECO:0000313" key="5">
    <source>
        <dbReference type="EMBL" id="VDM48565.1"/>
    </source>
</evidence>
<feature type="compositionally biased region" description="Low complexity" evidence="2">
    <location>
        <begin position="223"/>
        <end position="232"/>
    </location>
</feature>
<dbReference type="GO" id="GO:0042302">
    <property type="term" value="F:structural constituent of cuticle"/>
    <property type="evidence" value="ECO:0007669"/>
    <property type="project" value="InterPro"/>
</dbReference>
<dbReference type="Pfam" id="PF01391">
    <property type="entry name" value="Collagen"/>
    <property type="match status" value="1"/>
</dbReference>
<dbReference type="WBParaSite" id="TCNE_0001724501-mRNA-1">
    <property type="protein sequence ID" value="TCNE_0001724501-mRNA-1"/>
    <property type="gene ID" value="TCNE_0001724501"/>
</dbReference>
<feature type="domain" description="Nematode cuticle collagen N-terminal" evidence="4">
    <location>
        <begin position="69"/>
        <end position="119"/>
    </location>
</feature>
<dbReference type="Pfam" id="PF01484">
    <property type="entry name" value="Col_cuticle_N"/>
    <property type="match status" value="1"/>
</dbReference>
<gene>
    <name evidence="5" type="ORF">TCNE_LOCUS17244</name>
</gene>
<feature type="region of interest" description="Disordered" evidence="2">
    <location>
        <begin position="205"/>
        <end position="263"/>
    </location>
</feature>
<reference evidence="7" key="1">
    <citation type="submission" date="2016-06" db="UniProtKB">
        <authorList>
            <consortium name="WormBaseParasite"/>
        </authorList>
    </citation>
    <scope>IDENTIFICATION</scope>
</reference>